<keyword evidence="2" id="KW-1133">Transmembrane helix</keyword>
<sequence length="265" mass="29228">MDMKYVNFCRWFAVLVLLQTFMPPGAESKPVPGKKANMALSALAGMTAGHFISRAVAARREKKEKLDMSEHLPPNCRREVRTERDKADWNKFIETKYIVCDPLPNQPEQPQQQQIQIVQPSSVVPAQPAAPPVQQVQPSAVPQPGQEQPAGYQQPATSGQPIGFVQPPQQAGQPPAQAPQTVQSPQPVPPVQTVQIPQGVQTGPQPMQPVQVVQQAQPAQPAQGPSQVFVMSKKTGYFRKNSADKILQTNLVLMMMMAFLLIWFQ</sequence>
<organism evidence="4">
    <name type="scientific">Bactrocera dorsalis</name>
    <name type="common">Oriental fruit fly</name>
    <name type="synonym">Dacus dorsalis</name>
    <dbReference type="NCBI Taxonomy" id="27457"/>
    <lineage>
        <taxon>Eukaryota</taxon>
        <taxon>Metazoa</taxon>
        <taxon>Ecdysozoa</taxon>
        <taxon>Arthropoda</taxon>
        <taxon>Hexapoda</taxon>
        <taxon>Insecta</taxon>
        <taxon>Pterygota</taxon>
        <taxon>Neoptera</taxon>
        <taxon>Endopterygota</taxon>
        <taxon>Diptera</taxon>
        <taxon>Brachycera</taxon>
        <taxon>Muscomorpha</taxon>
        <taxon>Tephritoidea</taxon>
        <taxon>Tephritidae</taxon>
        <taxon>Bactrocera</taxon>
        <taxon>Bactrocera</taxon>
    </lineage>
</organism>
<evidence type="ECO:0000256" key="3">
    <source>
        <dbReference type="SAM" id="SignalP"/>
    </source>
</evidence>
<feature type="transmembrane region" description="Helical" evidence="2">
    <location>
        <begin position="38"/>
        <end position="57"/>
    </location>
</feature>
<evidence type="ECO:0000256" key="2">
    <source>
        <dbReference type="SAM" id="Phobius"/>
    </source>
</evidence>
<name>A0A034W7N6_BACDO</name>
<proteinExistence type="predicted"/>
<protein>
    <submittedName>
        <fullName evidence="4">Uncharacterized protein</fullName>
    </submittedName>
</protein>
<evidence type="ECO:0000256" key="1">
    <source>
        <dbReference type="SAM" id="MobiDB-lite"/>
    </source>
</evidence>
<dbReference type="AlphaFoldDB" id="A0A034W7N6"/>
<evidence type="ECO:0000313" key="4">
    <source>
        <dbReference type="EMBL" id="JAC50155.1"/>
    </source>
</evidence>
<feature type="region of interest" description="Disordered" evidence="1">
    <location>
        <begin position="123"/>
        <end position="206"/>
    </location>
</feature>
<dbReference type="EMBL" id="GAKP01008797">
    <property type="protein sequence ID" value="JAC50155.1"/>
    <property type="molecule type" value="Transcribed_RNA"/>
</dbReference>
<keyword evidence="3" id="KW-0732">Signal</keyword>
<dbReference type="OrthoDB" id="8054811at2759"/>
<feature type="transmembrane region" description="Helical" evidence="2">
    <location>
        <begin position="246"/>
        <end position="264"/>
    </location>
</feature>
<reference evidence="4" key="1">
    <citation type="journal article" date="2014" name="BMC Genomics">
        <title>Characterizing the developmental transcriptome of the oriental fruit fly, Bactrocera dorsalis (Diptera: Tephritidae) through comparative genomic analysis with Drosophila melanogaster utilizing modENCODE datasets.</title>
        <authorList>
            <person name="Geib S.M."/>
            <person name="Calla B."/>
            <person name="Hall B."/>
            <person name="Hou S."/>
            <person name="Manoukis N.C."/>
        </authorList>
    </citation>
    <scope>NUCLEOTIDE SEQUENCE</scope>
    <source>
        <strain evidence="4">Punador</strain>
    </source>
</reference>
<feature type="chain" id="PRO_5001562221" evidence="3">
    <location>
        <begin position="29"/>
        <end position="265"/>
    </location>
</feature>
<feature type="compositionally biased region" description="Low complexity" evidence="1">
    <location>
        <begin position="165"/>
        <end position="206"/>
    </location>
</feature>
<feature type="signal peptide" evidence="3">
    <location>
        <begin position="1"/>
        <end position="28"/>
    </location>
</feature>
<accession>A0A034W7N6</accession>
<keyword evidence="2" id="KW-0472">Membrane</keyword>
<keyword evidence="2" id="KW-0812">Transmembrane</keyword>
<feature type="compositionally biased region" description="Low complexity" evidence="1">
    <location>
        <begin position="123"/>
        <end position="144"/>
    </location>
</feature>